<dbReference type="RefSeq" id="WP_090476312.1">
    <property type="nucleotide sequence ID" value="NZ_LT629710.1"/>
</dbReference>
<dbReference type="PRINTS" id="PR00162">
    <property type="entry name" value="RIESKE"/>
</dbReference>
<dbReference type="GO" id="GO:0004497">
    <property type="term" value="F:monooxygenase activity"/>
    <property type="evidence" value="ECO:0007669"/>
    <property type="project" value="UniProtKB-ARBA"/>
</dbReference>
<dbReference type="InterPro" id="IPR017941">
    <property type="entry name" value="Rieske_2Fe-2S"/>
</dbReference>
<evidence type="ECO:0000256" key="5">
    <source>
        <dbReference type="ARBA" id="ARBA00023004"/>
    </source>
</evidence>
<dbReference type="InterPro" id="IPR014349">
    <property type="entry name" value="Rieske_Fe-S_prot"/>
</dbReference>
<dbReference type="AlphaFoldDB" id="A0A1H0NYM2"/>
<keyword evidence="3" id="KW-0001">2Fe-2S</keyword>
<evidence type="ECO:0000256" key="8">
    <source>
        <dbReference type="ARBA" id="ARBA00029586"/>
    </source>
</evidence>
<dbReference type="GO" id="GO:0016020">
    <property type="term" value="C:membrane"/>
    <property type="evidence" value="ECO:0007669"/>
    <property type="project" value="InterPro"/>
</dbReference>
<keyword evidence="6" id="KW-0411">Iron-sulfur</keyword>
<proteinExistence type="predicted"/>
<evidence type="ECO:0000256" key="3">
    <source>
        <dbReference type="ARBA" id="ARBA00022714"/>
    </source>
</evidence>
<keyword evidence="7" id="KW-1015">Disulfide bond</keyword>
<sequence>MTTHLTAAAEAATDPSPADAPKTTGSHLPAPNRREVLLAAGLGAGALALAACGSSSTPAASTSTTATSATSAAAGSAGGAAPGGNALVAVSKVPVGGAVAATDANGKPIVVAQPSAGKVVAFSAICTHMGCTVAVAGTELDCPCHGSKYNALTGAVVNGPASKPLPSVAVEISGGNVVAG</sequence>
<dbReference type="GO" id="GO:0016705">
    <property type="term" value="F:oxidoreductase activity, acting on paired donors, with incorporation or reduction of molecular oxygen"/>
    <property type="evidence" value="ECO:0007669"/>
    <property type="project" value="UniProtKB-ARBA"/>
</dbReference>
<dbReference type="PROSITE" id="PS51296">
    <property type="entry name" value="RIESKE"/>
    <property type="match status" value="1"/>
</dbReference>
<evidence type="ECO:0000256" key="4">
    <source>
        <dbReference type="ARBA" id="ARBA00022723"/>
    </source>
</evidence>
<evidence type="ECO:0000259" key="11">
    <source>
        <dbReference type="PROSITE" id="PS51296"/>
    </source>
</evidence>
<dbReference type="PANTHER" id="PTHR10134">
    <property type="entry name" value="CYTOCHROME B-C1 COMPLEX SUBUNIT RIESKE, MITOCHONDRIAL"/>
    <property type="match status" value="1"/>
</dbReference>
<dbReference type="Gene3D" id="2.102.10.10">
    <property type="entry name" value="Rieske [2Fe-2S] iron-sulphur domain"/>
    <property type="match status" value="1"/>
</dbReference>
<dbReference type="GO" id="GO:0051537">
    <property type="term" value="F:2 iron, 2 sulfur cluster binding"/>
    <property type="evidence" value="ECO:0007669"/>
    <property type="project" value="UniProtKB-KW"/>
</dbReference>
<feature type="compositionally biased region" description="Low complexity" evidence="10">
    <location>
        <begin position="1"/>
        <end position="24"/>
    </location>
</feature>
<dbReference type="InterPro" id="IPR006311">
    <property type="entry name" value="TAT_signal"/>
</dbReference>
<evidence type="ECO:0000256" key="10">
    <source>
        <dbReference type="SAM" id="MobiDB-lite"/>
    </source>
</evidence>
<evidence type="ECO:0000313" key="12">
    <source>
        <dbReference type="EMBL" id="SDO97500.1"/>
    </source>
</evidence>
<dbReference type="STRING" id="1090615.SAMN04515671_2535"/>
<evidence type="ECO:0000256" key="6">
    <source>
        <dbReference type="ARBA" id="ARBA00023014"/>
    </source>
</evidence>
<gene>
    <name evidence="12" type="ORF">SAMN04515671_2535</name>
</gene>
<dbReference type="Pfam" id="PF00355">
    <property type="entry name" value="Rieske"/>
    <property type="match status" value="1"/>
</dbReference>
<evidence type="ECO:0000313" key="13">
    <source>
        <dbReference type="Proteomes" id="UP000198741"/>
    </source>
</evidence>
<evidence type="ECO:0000256" key="1">
    <source>
        <dbReference type="ARBA" id="ARBA00002494"/>
    </source>
</evidence>
<dbReference type="GO" id="GO:0046872">
    <property type="term" value="F:metal ion binding"/>
    <property type="evidence" value="ECO:0007669"/>
    <property type="project" value="UniProtKB-KW"/>
</dbReference>
<dbReference type="InterPro" id="IPR005805">
    <property type="entry name" value="Rieske_Fe-S_prot_C"/>
</dbReference>
<evidence type="ECO:0000256" key="7">
    <source>
        <dbReference type="ARBA" id="ARBA00023157"/>
    </source>
</evidence>
<accession>A0A1H0NYM2</accession>
<keyword evidence="4" id="KW-0479">Metal-binding</keyword>
<comment type="function">
    <text evidence="1">Iron-sulfur subunit of the cytochrome bc1 complex, an essential component of the respiratory electron transport chain required for ATP synthesis. The bc1 complex catalyzes the oxidation of menaquinol and the reduction of cytochrome c in the respiratory chain. The bc1 complex operates through a Q-cycle mechanism that couples electron transfer to generation of the proton gradient that drives ATP synthesis.</text>
</comment>
<feature type="region of interest" description="Disordered" evidence="10">
    <location>
        <begin position="1"/>
        <end position="30"/>
    </location>
</feature>
<dbReference type="PROSITE" id="PS51318">
    <property type="entry name" value="TAT"/>
    <property type="match status" value="1"/>
</dbReference>
<evidence type="ECO:0000256" key="2">
    <source>
        <dbReference type="ARBA" id="ARBA00015816"/>
    </source>
</evidence>
<organism evidence="12 13">
    <name type="scientific">Nakamurella panacisegetis</name>
    <dbReference type="NCBI Taxonomy" id="1090615"/>
    <lineage>
        <taxon>Bacteria</taxon>
        <taxon>Bacillati</taxon>
        <taxon>Actinomycetota</taxon>
        <taxon>Actinomycetes</taxon>
        <taxon>Nakamurellales</taxon>
        <taxon>Nakamurellaceae</taxon>
        <taxon>Nakamurella</taxon>
    </lineage>
</organism>
<feature type="domain" description="Rieske" evidence="11">
    <location>
        <begin position="85"/>
        <end position="179"/>
    </location>
</feature>
<name>A0A1H0NYM2_9ACTN</name>
<dbReference type="EMBL" id="LT629710">
    <property type="protein sequence ID" value="SDO97500.1"/>
    <property type="molecule type" value="Genomic_DNA"/>
</dbReference>
<protein>
    <recommendedName>
        <fullName evidence="2">Cytochrome bc1 complex Rieske iron-sulfur subunit</fullName>
    </recommendedName>
    <alternativeName>
        <fullName evidence="8">Cytochrome bc1 reductase complex subunit QcrA</fullName>
    </alternativeName>
</protein>
<dbReference type="SUPFAM" id="SSF50022">
    <property type="entry name" value="ISP domain"/>
    <property type="match status" value="1"/>
</dbReference>
<evidence type="ECO:0000256" key="9">
    <source>
        <dbReference type="ARBA" id="ARBA00034078"/>
    </source>
</evidence>
<keyword evidence="5" id="KW-0408">Iron</keyword>
<comment type="cofactor">
    <cofactor evidence="9">
        <name>[2Fe-2S] cluster</name>
        <dbReference type="ChEBI" id="CHEBI:190135"/>
    </cofactor>
</comment>
<dbReference type="Proteomes" id="UP000198741">
    <property type="component" value="Chromosome I"/>
</dbReference>
<keyword evidence="13" id="KW-1185">Reference proteome</keyword>
<reference evidence="12 13" key="1">
    <citation type="submission" date="2016-10" db="EMBL/GenBank/DDBJ databases">
        <authorList>
            <person name="de Groot N.N."/>
        </authorList>
    </citation>
    <scope>NUCLEOTIDE SEQUENCE [LARGE SCALE GENOMIC DNA]</scope>
    <source>
        <strain evidence="13">P4-7,KCTC 19426,CECT 7604</strain>
    </source>
</reference>
<dbReference type="CDD" id="cd03467">
    <property type="entry name" value="Rieske"/>
    <property type="match status" value="1"/>
</dbReference>
<dbReference type="OrthoDB" id="25106at2"/>
<dbReference type="InterPro" id="IPR036922">
    <property type="entry name" value="Rieske_2Fe-2S_sf"/>
</dbReference>